<dbReference type="SUPFAM" id="SSF53474">
    <property type="entry name" value="alpha/beta-Hydrolases"/>
    <property type="match status" value="1"/>
</dbReference>
<proteinExistence type="inferred from homology"/>
<dbReference type="GO" id="GO:0004252">
    <property type="term" value="F:serine-type endopeptidase activity"/>
    <property type="evidence" value="ECO:0007669"/>
    <property type="project" value="TreeGrafter"/>
</dbReference>
<evidence type="ECO:0000313" key="13">
    <source>
        <dbReference type="Proteomes" id="UP000541558"/>
    </source>
</evidence>
<dbReference type="EMBL" id="JAACJK010000065">
    <property type="protein sequence ID" value="KAF5334960.1"/>
    <property type="molecule type" value="Genomic_DNA"/>
</dbReference>
<sequence length="747" mass="81447">MASFLRPWRASKLLSSSHRSLKRQMYTKFAEIPVPTGAQFLAPEFNSIQLSFSVRDHERNVKKSLVKQIVLSNSGPATVLPAQEVNYVAARYSLSGRNRVVLREAKEGSGTKYFVELWRGDSLRFTLDVTEKHGAFYADEFIGSLSFSHDEMSMVYTAEARADKMDPYAKFRFKADLGEGLSGKRRPTAFIVHWDKDDVPSVSRIETPEQLYLGQYIFSRDPENRLFAAAYERQSDWRLLGVKGCFNRPRGIWQVDLAKEAAYPEVWKCTLTKLTDSHLSCRSPQIVDDKLVWLSEAAGGPHVSTSTVQSLSIGPETSSREATTLLDVVEHPREDGFPGLYAPANFPTYPTLCLDPRSSSPTHLAVHSTIGSRTGVVLVSLKGGYSVADMGDGYSWNVLATDGESRIVCSRSTPAIPYEIVVGEVANDTSITWTVVDRPTLSQDVAAALASIKTQIIKVPDREPTETMVIQSSSNGEHPPTVLVPHGGPHGTTTTAFNAATTALVLEGFTLSHPNYTGSPGFGDAALRGLVGQCGRRDVDDCIGSLDHIVKLGIAQDGPGKLFVMGGSHGGFLAAHLIGQFPDRFTAASMRNPVISGGDTSTTDIPDWYYSEFGLSYPVESSPKATMLSSDGSHIQNSASSAAPTSSGPVLPPLMTSEHFKKLQLDSPISYVDHVKVPVLLLIGLADRRVSPAQGIEYYHALKARASDKSSVDMLVFEGESHPLEGVEAARVCYEAARDWFKAMAQF</sequence>
<dbReference type="Proteomes" id="UP000541558">
    <property type="component" value="Unassembled WGS sequence"/>
</dbReference>
<dbReference type="GO" id="GO:0008242">
    <property type="term" value="F:omega peptidase activity"/>
    <property type="evidence" value="ECO:0007669"/>
    <property type="project" value="UniProtKB-EC"/>
</dbReference>
<evidence type="ECO:0000256" key="4">
    <source>
        <dbReference type="ARBA" id="ARBA00011881"/>
    </source>
</evidence>
<comment type="caution">
    <text evidence="12">The sequence shown here is derived from an EMBL/GenBank/DDBJ whole genome shotgun (WGS) entry which is preliminary data.</text>
</comment>
<evidence type="ECO:0000256" key="1">
    <source>
        <dbReference type="ARBA" id="ARBA00000721"/>
    </source>
</evidence>
<evidence type="ECO:0000256" key="5">
    <source>
        <dbReference type="ARBA" id="ARBA00012917"/>
    </source>
</evidence>
<dbReference type="PANTHER" id="PTHR42776">
    <property type="entry name" value="SERINE PEPTIDASE S9 FAMILY MEMBER"/>
    <property type="match status" value="1"/>
</dbReference>
<dbReference type="AlphaFoldDB" id="A0A8H5FF77"/>
<dbReference type="GO" id="GO:0006508">
    <property type="term" value="P:proteolysis"/>
    <property type="evidence" value="ECO:0007669"/>
    <property type="project" value="InterPro"/>
</dbReference>
<dbReference type="InterPro" id="IPR029058">
    <property type="entry name" value="AB_hydrolase_fold"/>
</dbReference>
<evidence type="ECO:0000256" key="9">
    <source>
        <dbReference type="SAM" id="MobiDB-lite"/>
    </source>
</evidence>
<evidence type="ECO:0000256" key="8">
    <source>
        <dbReference type="ARBA" id="ARBA00032829"/>
    </source>
</evidence>
<feature type="domain" description="Acylamino-acid-releasing enzyme N-terminal" evidence="11">
    <location>
        <begin position="46"/>
        <end position="441"/>
    </location>
</feature>
<feature type="compositionally biased region" description="Polar residues" evidence="9">
    <location>
        <begin position="626"/>
        <end position="637"/>
    </location>
</feature>
<keyword evidence="13" id="KW-1185">Reference proteome</keyword>
<name>A0A8H5FF77_9AGAR</name>
<organism evidence="12 13">
    <name type="scientific">Ephemerocybe angulata</name>
    <dbReference type="NCBI Taxonomy" id="980116"/>
    <lineage>
        <taxon>Eukaryota</taxon>
        <taxon>Fungi</taxon>
        <taxon>Dikarya</taxon>
        <taxon>Basidiomycota</taxon>
        <taxon>Agaricomycotina</taxon>
        <taxon>Agaricomycetes</taxon>
        <taxon>Agaricomycetidae</taxon>
        <taxon>Agaricales</taxon>
        <taxon>Agaricineae</taxon>
        <taxon>Psathyrellaceae</taxon>
        <taxon>Ephemerocybe</taxon>
    </lineage>
</organism>
<feature type="region of interest" description="Disordered" evidence="9">
    <location>
        <begin position="626"/>
        <end position="648"/>
    </location>
</feature>
<comment type="catalytic activity">
    <reaction evidence="1">
        <text>Cleavage of an N-acetyl or N-formyl amino acid from the N-terminus of a polypeptide.</text>
        <dbReference type="EC" id="3.4.19.1"/>
    </reaction>
</comment>
<dbReference type="InterPro" id="IPR045550">
    <property type="entry name" value="AARE_N"/>
</dbReference>
<feature type="compositionally biased region" description="Low complexity" evidence="9">
    <location>
        <begin position="638"/>
        <end position="647"/>
    </location>
</feature>
<feature type="domain" description="Peptidase S9 prolyl oligopeptidase catalytic" evidence="10">
    <location>
        <begin position="500"/>
        <end position="610"/>
    </location>
</feature>
<comment type="subunit">
    <text evidence="4">Homotetramer.</text>
</comment>
<keyword evidence="6" id="KW-0963">Cytoplasm</keyword>
<evidence type="ECO:0000256" key="2">
    <source>
        <dbReference type="ARBA" id="ARBA00004496"/>
    </source>
</evidence>
<dbReference type="GO" id="GO:0005737">
    <property type="term" value="C:cytoplasm"/>
    <property type="evidence" value="ECO:0007669"/>
    <property type="project" value="UniProtKB-SubCell"/>
</dbReference>
<dbReference type="Pfam" id="PF19283">
    <property type="entry name" value="APEH_N"/>
    <property type="match status" value="1"/>
</dbReference>
<evidence type="ECO:0000313" key="12">
    <source>
        <dbReference type="EMBL" id="KAF5334960.1"/>
    </source>
</evidence>
<reference evidence="12 13" key="1">
    <citation type="journal article" date="2020" name="ISME J.">
        <title>Uncovering the hidden diversity of litter-decomposition mechanisms in mushroom-forming fungi.</title>
        <authorList>
            <person name="Floudas D."/>
            <person name="Bentzer J."/>
            <person name="Ahren D."/>
            <person name="Johansson T."/>
            <person name="Persson P."/>
            <person name="Tunlid A."/>
        </authorList>
    </citation>
    <scope>NUCLEOTIDE SEQUENCE [LARGE SCALE GENOMIC DNA]</scope>
    <source>
        <strain evidence="12 13">CBS 175.51</strain>
    </source>
</reference>
<evidence type="ECO:0000259" key="10">
    <source>
        <dbReference type="Pfam" id="PF00326"/>
    </source>
</evidence>
<comment type="subcellular location">
    <subcellularLocation>
        <location evidence="2">Cytoplasm</location>
    </subcellularLocation>
</comment>
<dbReference type="EC" id="3.4.19.1" evidence="5"/>
<accession>A0A8H5FF77</accession>
<dbReference type="OrthoDB" id="43744at2759"/>
<evidence type="ECO:0000256" key="7">
    <source>
        <dbReference type="ARBA" id="ARBA00022801"/>
    </source>
</evidence>
<keyword evidence="7" id="KW-0378">Hydrolase</keyword>
<evidence type="ECO:0000256" key="6">
    <source>
        <dbReference type="ARBA" id="ARBA00022490"/>
    </source>
</evidence>
<feature type="domain" description="Peptidase S9 prolyl oligopeptidase catalytic" evidence="10">
    <location>
        <begin position="667"/>
        <end position="745"/>
    </location>
</feature>
<gene>
    <name evidence="12" type="ORF">D9611_009932</name>
</gene>
<comment type="similarity">
    <text evidence="3">Belongs to the peptidase S9C family.</text>
</comment>
<evidence type="ECO:0000256" key="3">
    <source>
        <dbReference type="ARBA" id="ARBA00010040"/>
    </source>
</evidence>
<evidence type="ECO:0000259" key="11">
    <source>
        <dbReference type="Pfam" id="PF19283"/>
    </source>
</evidence>
<protein>
    <recommendedName>
        <fullName evidence="5">acylaminoacyl-peptidase</fullName>
        <ecNumber evidence="5">3.4.19.1</ecNumber>
    </recommendedName>
    <alternativeName>
        <fullName evidence="8">Dipeptidyl-peptidase V</fullName>
    </alternativeName>
</protein>
<dbReference type="Pfam" id="PF00326">
    <property type="entry name" value="Peptidase_S9"/>
    <property type="match status" value="2"/>
</dbReference>
<dbReference type="InterPro" id="IPR001375">
    <property type="entry name" value="Peptidase_S9_cat"/>
</dbReference>
<dbReference type="Gene3D" id="3.40.50.1820">
    <property type="entry name" value="alpha/beta hydrolase"/>
    <property type="match status" value="1"/>
</dbReference>
<dbReference type="PANTHER" id="PTHR42776:SF4">
    <property type="entry name" value="ACYLAMINO-ACID-RELEASING ENZYME"/>
    <property type="match status" value="1"/>
</dbReference>